<reference evidence="2 3" key="1">
    <citation type="submission" date="2016-09" db="EMBL/GenBank/DDBJ databases">
        <title>The draft genome of Dichanthelium oligosanthes: A C3 panicoid grass species.</title>
        <authorList>
            <person name="Studer A.J."/>
            <person name="Schnable J.C."/>
            <person name="Brutnell T.P."/>
        </authorList>
    </citation>
    <scope>NUCLEOTIDE SEQUENCE [LARGE SCALE GENOMIC DNA]</scope>
    <source>
        <strain evidence="3">cv. Kellogg 1175</strain>
        <tissue evidence="2">Leaf</tissue>
    </source>
</reference>
<protein>
    <submittedName>
        <fullName evidence="2">Uncharacterized protein</fullName>
    </submittedName>
</protein>
<dbReference type="EMBL" id="LWDX02026593">
    <property type="protein sequence ID" value="OEL29941.1"/>
    <property type="molecule type" value="Genomic_DNA"/>
</dbReference>
<dbReference type="AlphaFoldDB" id="A0A1E5VXW0"/>
<comment type="caution">
    <text evidence="2">The sequence shown here is derived from an EMBL/GenBank/DDBJ whole genome shotgun (WGS) entry which is preliminary data.</text>
</comment>
<sequence>MKRLVDAYEKKAKSSNNSTTSKAVDSVREEIGNMLEQVIKDGAKECSDEHYYATQLLKKKRIVMFSLLSRNQMGG</sequence>
<evidence type="ECO:0000313" key="3">
    <source>
        <dbReference type="Proteomes" id="UP000095767"/>
    </source>
</evidence>
<accession>A0A1E5VXW0</accession>
<dbReference type="Proteomes" id="UP000095767">
    <property type="component" value="Unassembled WGS sequence"/>
</dbReference>
<organism evidence="2 3">
    <name type="scientific">Dichanthelium oligosanthes</name>
    <dbReference type="NCBI Taxonomy" id="888268"/>
    <lineage>
        <taxon>Eukaryota</taxon>
        <taxon>Viridiplantae</taxon>
        <taxon>Streptophyta</taxon>
        <taxon>Embryophyta</taxon>
        <taxon>Tracheophyta</taxon>
        <taxon>Spermatophyta</taxon>
        <taxon>Magnoliopsida</taxon>
        <taxon>Liliopsida</taxon>
        <taxon>Poales</taxon>
        <taxon>Poaceae</taxon>
        <taxon>PACMAD clade</taxon>
        <taxon>Panicoideae</taxon>
        <taxon>Panicodae</taxon>
        <taxon>Paniceae</taxon>
        <taxon>Dichantheliinae</taxon>
        <taxon>Dichanthelium</taxon>
    </lineage>
</organism>
<gene>
    <name evidence="2" type="ORF">BAE44_0009040</name>
</gene>
<name>A0A1E5VXW0_9POAL</name>
<feature type="compositionally biased region" description="Basic and acidic residues" evidence="1">
    <location>
        <begin position="1"/>
        <end position="12"/>
    </location>
</feature>
<evidence type="ECO:0000256" key="1">
    <source>
        <dbReference type="SAM" id="MobiDB-lite"/>
    </source>
</evidence>
<feature type="region of interest" description="Disordered" evidence="1">
    <location>
        <begin position="1"/>
        <end position="25"/>
    </location>
</feature>
<evidence type="ECO:0000313" key="2">
    <source>
        <dbReference type="EMBL" id="OEL29941.1"/>
    </source>
</evidence>
<feature type="compositionally biased region" description="Low complexity" evidence="1">
    <location>
        <begin position="14"/>
        <end position="23"/>
    </location>
</feature>
<dbReference type="STRING" id="888268.A0A1E5VXW0"/>
<keyword evidence="3" id="KW-1185">Reference proteome</keyword>
<proteinExistence type="predicted"/>